<dbReference type="Pfam" id="PF00291">
    <property type="entry name" value="PALP"/>
    <property type="match status" value="1"/>
</dbReference>
<organism evidence="13">
    <name type="scientific">Angiostrongylus costaricensis</name>
    <name type="common">Nematode worm</name>
    <dbReference type="NCBI Taxonomy" id="334426"/>
    <lineage>
        <taxon>Eukaryota</taxon>
        <taxon>Metazoa</taxon>
        <taxon>Ecdysozoa</taxon>
        <taxon>Nematoda</taxon>
        <taxon>Chromadorea</taxon>
        <taxon>Rhabditida</taxon>
        <taxon>Rhabditina</taxon>
        <taxon>Rhabditomorpha</taxon>
        <taxon>Strongyloidea</taxon>
        <taxon>Metastrongylidae</taxon>
        <taxon>Angiostrongylus</taxon>
    </lineage>
</organism>
<evidence type="ECO:0000256" key="5">
    <source>
        <dbReference type="ARBA" id="ARBA00010869"/>
    </source>
</evidence>
<evidence type="ECO:0000256" key="8">
    <source>
        <dbReference type="ARBA" id="ARBA00022898"/>
    </source>
</evidence>
<dbReference type="InterPro" id="IPR001926">
    <property type="entry name" value="TrpB-like_PALP"/>
</dbReference>
<evidence type="ECO:0000256" key="2">
    <source>
        <dbReference type="ARBA" id="ARBA00001933"/>
    </source>
</evidence>
<evidence type="ECO:0000313" key="12">
    <source>
        <dbReference type="Proteomes" id="UP000267027"/>
    </source>
</evidence>
<dbReference type="WBParaSite" id="ACOC_0001087301-mRNA-1">
    <property type="protein sequence ID" value="ACOC_0001087301-mRNA-1"/>
    <property type="gene ID" value="ACOC_0001087301"/>
</dbReference>
<evidence type="ECO:0000256" key="4">
    <source>
        <dbReference type="ARBA" id="ARBA00001946"/>
    </source>
</evidence>
<comment type="cofactor">
    <cofactor evidence="4">
        <name>Mg(2+)</name>
        <dbReference type="ChEBI" id="CHEBI:18420"/>
    </cofactor>
</comment>
<dbReference type="OrthoDB" id="4418812at2759"/>
<proteinExistence type="inferred from homology"/>
<keyword evidence="7" id="KW-0460">Magnesium</keyword>
<dbReference type="SUPFAM" id="SSF53686">
    <property type="entry name" value="Tryptophan synthase beta subunit-like PLP-dependent enzymes"/>
    <property type="match status" value="1"/>
</dbReference>
<dbReference type="InterPro" id="IPR036052">
    <property type="entry name" value="TrpB-like_PALP_sf"/>
</dbReference>
<evidence type="ECO:0000313" key="13">
    <source>
        <dbReference type="WBParaSite" id="ACOC_0001087301-mRNA-1"/>
    </source>
</evidence>
<dbReference type="GO" id="GO:0000287">
    <property type="term" value="F:magnesium ion binding"/>
    <property type="evidence" value="ECO:0007669"/>
    <property type="project" value="TreeGrafter"/>
</dbReference>
<evidence type="ECO:0000256" key="9">
    <source>
        <dbReference type="ARBA" id="ARBA00049406"/>
    </source>
</evidence>
<evidence type="ECO:0000256" key="1">
    <source>
        <dbReference type="ARBA" id="ARBA00001913"/>
    </source>
</evidence>
<dbReference type="PROSITE" id="PS00165">
    <property type="entry name" value="DEHYDRATASE_SER_THR"/>
    <property type="match status" value="1"/>
</dbReference>
<dbReference type="Gene3D" id="3.40.50.1100">
    <property type="match status" value="2"/>
</dbReference>
<evidence type="ECO:0000256" key="7">
    <source>
        <dbReference type="ARBA" id="ARBA00022842"/>
    </source>
</evidence>
<dbReference type="GO" id="GO:0030170">
    <property type="term" value="F:pyridoxal phosphate binding"/>
    <property type="evidence" value="ECO:0007669"/>
    <property type="project" value="InterPro"/>
</dbReference>
<comment type="cofactor">
    <cofactor evidence="2">
        <name>pyridoxal 5'-phosphate</name>
        <dbReference type="ChEBI" id="CHEBI:597326"/>
    </cofactor>
</comment>
<dbReference type="GO" id="GO:0030378">
    <property type="term" value="F:serine racemase activity"/>
    <property type="evidence" value="ECO:0007669"/>
    <property type="project" value="TreeGrafter"/>
</dbReference>
<dbReference type="GO" id="GO:0018114">
    <property type="term" value="F:threonine racemase activity"/>
    <property type="evidence" value="ECO:0007669"/>
    <property type="project" value="TreeGrafter"/>
</dbReference>
<dbReference type="Proteomes" id="UP000267027">
    <property type="component" value="Unassembled WGS sequence"/>
</dbReference>
<reference evidence="13" key="1">
    <citation type="submission" date="2017-02" db="UniProtKB">
        <authorList>
            <consortium name="WormBaseParasite"/>
        </authorList>
    </citation>
    <scope>IDENTIFICATION</scope>
</reference>
<dbReference type="OMA" id="SSTILXS"/>
<evidence type="ECO:0000313" key="11">
    <source>
        <dbReference type="EMBL" id="VDM62459.1"/>
    </source>
</evidence>
<sequence length="226" mass="24509">MKCEHLQKTGSFKARGALNAVQKAKEKQAIFNSFWVTHSSGNHGQGLAWAASEVGLPCYVAVPRNAPPSKMEAMVEYGAKLELCDPTVKTSCFREDTCARIAGDLNFYVVEPFDDPNGTLAAEIIEQSPDVDAIFLAVGGGGMASGVVAYVTEIRPDIKVFLVEPQGKDLATYLQKGELRTERDVVDTIADGIRVLKIGENCYPILKALANNVITVVSWKGILIYN</sequence>
<evidence type="ECO:0000256" key="3">
    <source>
        <dbReference type="ARBA" id="ARBA00001936"/>
    </source>
</evidence>
<protein>
    <recommendedName>
        <fullName evidence="6">L-serine ammonia-lyase</fullName>
        <ecNumber evidence="6">4.3.1.17</ecNumber>
    </recommendedName>
</protein>
<gene>
    <name evidence="11" type="ORF">ACOC_LOCUS10874</name>
</gene>
<keyword evidence="8" id="KW-0663">Pyridoxal phosphate</keyword>
<evidence type="ECO:0000259" key="10">
    <source>
        <dbReference type="Pfam" id="PF00291"/>
    </source>
</evidence>
<reference evidence="11 12" key="2">
    <citation type="submission" date="2018-11" db="EMBL/GenBank/DDBJ databases">
        <authorList>
            <consortium name="Pathogen Informatics"/>
        </authorList>
    </citation>
    <scope>NUCLEOTIDE SEQUENCE [LARGE SCALE GENOMIC DNA]</scope>
    <source>
        <strain evidence="11 12">Costa Rica</strain>
    </source>
</reference>
<dbReference type="InterPro" id="IPR000634">
    <property type="entry name" value="Ser/Thr_deHydtase_PyrdxlP-BS"/>
</dbReference>
<keyword evidence="12" id="KW-1185">Reference proteome</keyword>
<dbReference type="PANTHER" id="PTHR43050:SF1">
    <property type="entry name" value="SERINE RACEMASE"/>
    <property type="match status" value="1"/>
</dbReference>
<feature type="domain" description="Tryptophan synthase beta chain-like PALP" evidence="10">
    <location>
        <begin position="2"/>
        <end position="217"/>
    </location>
</feature>
<evidence type="ECO:0000256" key="6">
    <source>
        <dbReference type="ARBA" id="ARBA00012093"/>
    </source>
</evidence>
<dbReference type="GO" id="GO:0005524">
    <property type="term" value="F:ATP binding"/>
    <property type="evidence" value="ECO:0007669"/>
    <property type="project" value="TreeGrafter"/>
</dbReference>
<dbReference type="PANTHER" id="PTHR43050">
    <property type="entry name" value="SERINE / THREONINE RACEMASE FAMILY MEMBER"/>
    <property type="match status" value="1"/>
</dbReference>
<dbReference type="EMBL" id="UYYA01004562">
    <property type="protein sequence ID" value="VDM62459.1"/>
    <property type="molecule type" value="Genomic_DNA"/>
</dbReference>
<comment type="catalytic activity">
    <reaction evidence="9">
        <text>L-serine = pyruvate + NH4(+)</text>
        <dbReference type="Rhea" id="RHEA:19169"/>
        <dbReference type="ChEBI" id="CHEBI:15361"/>
        <dbReference type="ChEBI" id="CHEBI:28938"/>
        <dbReference type="ChEBI" id="CHEBI:33384"/>
        <dbReference type="EC" id="4.3.1.17"/>
    </reaction>
</comment>
<dbReference type="STRING" id="334426.A0A0R3PX95"/>
<comment type="similarity">
    <text evidence="5">Belongs to the serine/threonine dehydratase family.</text>
</comment>
<comment type="cofactor">
    <cofactor evidence="1">
        <name>Ca(2+)</name>
        <dbReference type="ChEBI" id="CHEBI:29108"/>
    </cofactor>
</comment>
<dbReference type="AlphaFoldDB" id="A0A0R3PX95"/>
<name>A0A0R3PX95_ANGCS</name>
<dbReference type="GO" id="GO:0003941">
    <property type="term" value="F:L-serine ammonia-lyase activity"/>
    <property type="evidence" value="ECO:0007669"/>
    <property type="project" value="UniProtKB-EC"/>
</dbReference>
<dbReference type="EC" id="4.3.1.17" evidence="6"/>
<comment type="cofactor">
    <cofactor evidence="3">
        <name>Mn(2+)</name>
        <dbReference type="ChEBI" id="CHEBI:29035"/>
    </cofactor>
</comment>
<accession>A0A0R3PX95</accession>
<dbReference type="GO" id="GO:0070179">
    <property type="term" value="P:D-serine biosynthetic process"/>
    <property type="evidence" value="ECO:0007669"/>
    <property type="project" value="TreeGrafter"/>
</dbReference>